<reference evidence="1 2" key="1">
    <citation type="submission" date="2019-09" db="EMBL/GenBank/DDBJ databases">
        <title>Chitinophaga ginsengihumi sp. nov., isolated from soil of ginseng rhizosphere.</title>
        <authorList>
            <person name="Lee J."/>
        </authorList>
    </citation>
    <scope>NUCLEOTIDE SEQUENCE [LARGE SCALE GENOMIC DNA]</scope>
    <source>
        <strain evidence="1 2">BN140078</strain>
    </source>
</reference>
<sequence>MQPYIITLLTILTFSCYAQTGEVKTFKKKTYINGNLYQQTSGAIKIENEPIDVYFFQRHFSSPAHLPKKFTDKQYSGQTISFWSNPNGKKDFQSNWTNTYSYDSLGRVINYAYSACVACSSVPYNYSVTYNAKGQVTLIADKSKDRFRFYYNDKGDIIKFEKYLLDKLETEITFVEG</sequence>
<gene>
    <name evidence="1" type="ORF">F0L74_26985</name>
</gene>
<dbReference type="Proteomes" id="UP000324611">
    <property type="component" value="Unassembled WGS sequence"/>
</dbReference>
<comment type="caution">
    <text evidence="1">The sequence shown here is derived from an EMBL/GenBank/DDBJ whole genome shotgun (WGS) entry which is preliminary data.</text>
</comment>
<dbReference type="AlphaFoldDB" id="A0A5B2VLU9"/>
<keyword evidence="2" id="KW-1185">Reference proteome</keyword>
<proteinExistence type="predicted"/>
<organism evidence="1 2">
    <name type="scientific">Chitinophaga agrisoli</name>
    <dbReference type="NCBI Taxonomy" id="2607653"/>
    <lineage>
        <taxon>Bacteria</taxon>
        <taxon>Pseudomonadati</taxon>
        <taxon>Bacteroidota</taxon>
        <taxon>Chitinophagia</taxon>
        <taxon>Chitinophagales</taxon>
        <taxon>Chitinophagaceae</taxon>
        <taxon>Chitinophaga</taxon>
    </lineage>
</organism>
<dbReference type="RefSeq" id="WP_149841011.1">
    <property type="nucleotide sequence ID" value="NZ_VUOC01000004.1"/>
</dbReference>
<evidence type="ECO:0000313" key="2">
    <source>
        <dbReference type="Proteomes" id="UP000324611"/>
    </source>
</evidence>
<accession>A0A5B2VLU9</accession>
<protein>
    <submittedName>
        <fullName evidence="1">Uncharacterized protein</fullName>
    </submittedName>
</protein>
<reference evidence="1 2" key="2">
    <citation type="submission" date="2019-09" db="EMBL/GenBank/DDBJ databases">
        <authorList>
            <person name="Jin C."/>
        </authorList>
    </citation>
    <scope>NUCLEOTIDE SEQUENCE [LARGE SCALE GENOMIC DNA]</scope>
    <source>
        <strain evidence="1 2">BN140078</strain>
    </source>
</reference>
<dbReference type="EMBL" id="VUOC01000004">
    <property type="protein sequence ID" value="KAA2239834.1"/>
    <property type="molecule type" value="Genomic_DNA"/>
</dbReference>
<name>A0A5B2VLU9_9BACT</name>
<evidence type="ECO:0000313" key="1">
    <source>
        <dbReference type="EMBL" id="KAA2239834.1"/>
    </source>
</evidence>